<evidence type="ECO:0000259" key="4">
    <source>
        <dbReference type="Pfam" id="PF20434"/>
    </source>
</evidence>
<dbReference type="InterPro" id="IPR051262">
    <property type="entry name" value="SMP-30/CGR1_Lactonase"/>
</dbReference>
<dbReference type="PANTHER" id="PTHR47572">
    <property type="entry name" value="LIPOPROTEIN-RELATED"/>
    <property type="match status" value="1"/>
</dbReference>
<feature type="signal peptide" evidence="2">
    <location>
        <begin position="1"/>
        <end position="32"/>
    </location>
</feature>
<feature type="chain" id="PRO_5017796739" description="Gluconolactonase" evidence="2">
    <location>
        <begin position="33"/>
        <end position="585"/>
    </location>
</feature>
<name>A0A3D3RC75_9PLAN</name>
<evidence type="ECO:0000256" key="1">
    <source>
        <dbReference type="ARBA" id="ARBA00022801"/>
    </source>
</evidence>
<dbReference type="Pfam" id="PF20434">
    <property type="entry name" value="BD-FAE"/>
    <property type="match status" value="1"/>
</dbReference>
<dbReference type="InterPro" id="IPR049492">
    <property type="entry name" value="BD-FAE-like_dom"/>
</dbReference>
<keyword evidence="2" id="KW-0732">Signal</keyword>
<organism evidence="5 6">
    <name type="scientific">Gimesia maris</name>
    <dbReference type="NCBI Taxonomy" id="122"/>
    <lineage>
        <taxon>Bacteria</taxon>
        <taxon>Pseudomonadati</taxon>
        <taxon>Planctomycetota</taxon>
        <taxon>Planctomycetia</taxon>
        <taxon>Planctomycetales</taxon>
        <taxon>Planctomycetaceae</taxon>
        <taxon>Gimesia</taxon>
    </lineage>
</organism>
<evidence type="ECO:0000313" key="6">
    <source>
        <dbReference type="Proteomes" id="UP000263642"/>
    </source>
</evidence>
<dbReference type="InterPro" id="IPR011042">
    <property type="entry name" value="6-blade_b-propeller_TolB-like"/>
</dbReference>
<feature type="domain" description="SMP-30/Gluconolactonase/LRE-like region" evidence="3">
    <location>
        <begin position="52"/>
        <end position="282"/>
    </location>
</feature>
<gene>
    <name evidence="5" type="ORF">DIT97_22795</name>
</gene>
<reference evidence="5 6" key="1">
    <citation type="journal article" date="2018" name="Nat. Biotechnol.">
        <title>A standardized bacterial taxonomy based on genome phylogeny substantially revises the tree of life.</title>
        <authorList>
            <person name="Parks D.H."/>
            <person name="Chuvochina M."/>
            <person name="Waite D.W."/>
            <person name="Rinke C."/>
            <person name="Skarshewski A."/>
            <person name="Chaumeil P.A."/>
            <person name="Hugenholtz P."/>
        </authorList>
    </citation>
    <scope>NUCLEOTIDE SEQUENCE [LARGE SCALE GENOMIC DNA]</scope>
    <source>
        <strain evidence="5">UBA9375</strain>
    </source>
</reference>
<feature type="domain" description="BD-FAE-like" evidence="4">
    <location>
        <begin position="340"/>
        <end position="532"/>
    </location>
</feature>
<keyword evidence="1" id="KW-0378">Hydrolase</keyword>
<dbReference type="Proteomes" id="UP000263642">
    <property type="component" value="Unassembled WGS sequence"/>
</dbReference>
<evidence type="ECO:0000256" key="2">
    <source>
        <dbReference type="SAM" id="SignalP"/>
    </source>
</evidence>
<dbReference type="SUPFAM" id="SSF53474">
    <property type="entry name" value="alpha/beta-Hydrolases"/>
    <property type="match status" value="1"/>
</dbReference>
<proteinExistence type="predicted"/>
<evidence type="ECO:0008006" key="7">
    <source>
        <dbReference type="Google" id="ProtNLM"/>
    </source>
</evidence>
<dbReference type="Gene3D" id="2.120.10.30">
    <property type="entry name" value="TolB, C-terminal domain"/>
    <property type="match status" value="1"/>
</dbReference>
<dbReference type="EMBL" id="DQAY01000134">
    <property type="protein sequence ID" value="HCO25708.1"/>
    <property type="molecule type" value="Genomic_DNA"/>
</dbReference>
<evidence type="ECO:0000259" key="3">
    <source>
        <dbReference type="Pfam" id="PF08450"/>
    </source>
</evidence>
<dbReference type="Gene3D" id="3.40.50.1820">
    <property type="entry name" value="alpha/beta hydrolase"/>
    <property type="match status" value="1"/>
</dbReference>
<evidence type="ECO:0000313" key="5">
    <source>
        <dbReference type="EMBL" id="HCO25708.1"/>
    </source>
</evidence>
<accession>A0A3D3RC75</accession>
<protein>
    <recommendedName>
        <fullName evidence="7">Gluconolactonase</fullName>
    </recommendedName>
</protein>
<sequence length="585" mass="63240">MGTSFLRYQETSMKPLALLLLTLTMLSNQVHAEDSIVDTSSALETIASDFGLADGPAWDGGGSLYFPDVKGGKLYRYSPRTSKVSVFLDDAGRISASYFNHGKLFLSDNGNSQICVLNGKTKTPIAGQPADAKPPRKPNDLVVDQQGGIYYTLTGSGEVIWISPEGKQSVAVKDIKTPNGLILSPDGKTLYVAAYVPKEIWAYDVASPGVIQNGRLFAKMDSGPDKGADGMTVDRAGNVYCAGPADIWIWNPAGKLLAKIPTPTRPINCAFGDSDMRSLYITGFGGLYRQRMNAYGCMPEPAVSATDSKSKRPATTVPETITPHLNVVYGQTGTRKLLADIFVPKAGKGPFPAIVVVHGGGWMKGDKTKFRALAVALSERGYVTMAVGYRLGHEAKFPAGIQDCNAAVRFLRAEAKQYHVNPEQIGAVGGSAGGHLVGLMAAAPDEKQLQGDAGYTDQTSRLQAAIVMAGPMEMASGTVAERSRKSGDKSYSNQWLGKSIDEAPELYKLSDAYLHFNKKTPPLLFMTGEFDNPDRNVPSREKLKLLGVTTGIKVYPKGKHGCWNQLPWFNDMVEDMDQFFQQNLK</sequence>
<dbReference type="PANTHER" id="PTHR47572:SF4">
    <property type="entry name" value="LACTONASE DRP35"/>
    <property type="match status" value="1"/>
</dbReference>
<dbReference type="AlphaFoldDB" id="A0A3D3RC75"/>
<dbReference type="InterPro" id="IPR013658">
    <property type="entry name" value="SGL"/>
</dbReference>
<dbReference type="GO" id="GO:0016787">
    <property type="term" value="F:hydrolase activity"/>
    <property type="evidence" value="ECO:0007669"/>
    <property type="project" value="UniProtKB-KW"/>
</dbReference>
<dbReference type="InterPro" id="IPR029058">
    <property type="entry name" value="AB_hydrolase_fold"/>
</dbReference>
<comment type="caution">
    <text evidence="5">The sequence shown here is derived from an EMBL/GenBank/DDBJ whole genome shotgun (WGS) entry which is preliminary data.</text>
</comment>
<dbReference type="Pfam" id="PF08450">
    <property type="entry name" value="SGL"/>
    <property type="match status" value="1"/>
</dbReference>
<dbReference type="SUPFAM" id="SSF63829">
    <property type="entry name" value="Calcium-dependent phosphotriesterase"/>
    <property type="match status" value="1"/>
</dbReference>